<dbReference type="GO" id="GO:0004852">
    <property type="term" value="F:uroporphyrinogen-III synthase activity"/>
    <property type="evidence" value="ECO:0007669"/>
    <property type="project" value="InterPro"/>
</dbReference>
<dbReference type="VEuPathDB" id="FungiDB:BD410DRAFT_894922"/>
<proteinExistence type="predicted"/>
<dbReference type="UniPathway" id="UPA00251">
    <property type="reaction ID" value="UER00320"/>
</dbReference>
<dbReference type="InterPro" id="IPR003754">
    <property type="entry name" value="4pyrrol_synth_uPrphyn_synth"/>
</dbReference>
<dbReference type="InterPro" id="IPR036108">
    <property type="entry name" value="4pyrrol_syn_uPrphyn_synt_sf"/>
</dbReference>
<dbReference type="AlphaFoldDB" id="A0A4Y7QH85"/>
<dbReference type="GO" id="GO:0006780">
    <property type="term" value="P:uroporphyrinogen III biosynthetic process"/>
    <property type="evidence" value="ECO:0007669"/>
    <property type="project" value="InterPro"/>
</dbReference>
<evidence type="ECO:0000313" key="2">
    <source>
        <dbReference type="EMBL" id="TDL27017.1"/>
    </source>
</evidence>
<dbReference type="GO" id="GO:0006782">
    <property type="term" value="P:protoporphyrinogen IX biosynthetic process"/>
    <property type="evidence" value="ECO:0007669"/>
    <property type="project" value="UniProtKB-UniPathway"/>
</dbReference>
<dbReference type="Pfam" id="PF02602">
    <property type="entry name" value="HEM4"/>
    <property type="match status" value="1"/>
</dbReference>
<evidence type="ECO:0000313" key="3">
    <source>
        <dbReference type="Proteomes" id="UP000294933"/>
    </source>
</evidence>
<dbReference type="STRING" id="50990.A0A4Y7QH85"/>
<feature type="domain" description="Tetrapyrrole biosynthesis uroporphyrinogen III synthase" evidence="1">
    <location>
        <begin position="22"/>
        <end position="283"/>
    </location>
</feature>
<protein>
    <submittedName>
        <fullName evidence="2">Tetrapyrrole biosynthesis uroporphyrinogen III synthase</fullName>
    </submittedName>
</protein>
<keyword evidence="3" id="KW-1185">Reference proteome</keyword>
<name>A0A4Y7QH85_9AGAM</name>
<dbReference type="PANTHER" id="PTHR12390">
    <property type="entry name" value="UROPORPHYRINOGEN III SYNTHASE"/>
    <property type="match status" value="1"/>
</dbReference>
<dbReference type="Gene3D" id="3.40.50.10090">
    <property type="match status" value="2"/>
</dbReference>
<dbReference type="InterPro" id="IPR039793">
    <property type="entry name" value="UROS/Hem4"/>
</dbReference>
<sequence>MINVLLLRSPSSDGKSDPYGVEFSNLGYQVQSLAVLETVQSNPKELQEIIRAGPASHDIHGVIITSKRASDAWRDATTDLTTNSENMAGDWSDIPFYVVGESTSRALKDIGLSRPSHLTPNDIRGATESGTSERLAHFILSEQSHRENRFKFLYLKGDKNRDDLPNILVAGGITLVSVKVYETRGSPSFATTLQTLVNAKVKGKSNDHKLHWWVVLFAPSAAEFAVPILRTAFRLSVSDGSPDSSLRDAKIAAIGPTTASYLRNKLSLDVAVVSAKPEPVELVKAVFQHDQQRRQLV</sequence>
<gene>
    <name evidence="2" type="ORF">BD410DRAFT_894922</name>
</gene>
<dbReference type="PANTHER" id="PTHR12390:SF0">
    <property type="entry name" value="UROPORPHYRINOGEN-III SYNTHASE"/>
    <property type="match status" value="1"/>
</dbReference>
<accession>A0A4Y7QH85</accession>
<evidence type="ECO:0000259" key="1">
    <source>
        <dbReference type="Pfam" id="PF02602"/>
    </source>
</evidence>
<dbReference type="EMBL" id="ML170160">
    <property type="protein sequence ID" value="TDL27017.1"/>
    <property type="molecule type" value="Genomic_DNA"/>
</dbReference>
<dbReference type="GO" id="GO:0005829">
    <property type="term" value="C:cytosol"/>
    <property type="evidence" value="ECO:0007669"/>
    <property type="project" value="TreeGrafter"/>
</dbReference>
<reference evidence="2 3" key="1">
    <citation type="submission" date="2018-06" db="EMBL/GenBank/DDBJ databases">
        <title>A transcriptomic atlas of mushroom development highlights an independent origin of complex multicellularity.</title>
        <authorList>
            <consortium name="DOE Joint Genome Institute"/>
            <person name="Krizsan K."/>
            <person name="Almasi E."/>
            <person name="Merenyi Z."/>
            <person name="Sahu N."/>
            <person name="Viragh M."/>
            <person name="Koszo T."/>
            <person name="Mondo S."/>
            <person name="Kiss B."/>
            <person name="Balint B."/>
            <person name="Kues U."/>
            <person name="Barry K."/>
            <person name="Hegedus J.C."/>
            <person name="Henrissat B."/>
            <person name="Johnson J."/>
            <person name="Lipzen A."/>
            <person name="Ohm R."/>
            <person name="Nagy I."/>
            <person name="Pangilinan J."/>
            <person name="Yan J."/>
            <person name="Xiong Y."/>
            <person name="Grigoriev I.V."/>
            <person name="Hibbett D.S."/>
            <person name="Nagy L.G."/>
        </authorList>
    </citation>
    <scope>NUCLEOTIDE SEQUENCE [LARGE SCALE GENOMIC DNA]</scope>
    <source>
        <strain evidence="2 3">SZMC22713</strain>
    </source>
</reference>
<dbReference type="SUPFAM" id="SSF69618">
    <property type="entry name" value="HemD-like"/>
    <property type="match status" value="1"/>
</dbReference>
<organism evidence="2 3">
    <name type="scientific">Rickenella mellea</name>
    <dbReference type="NCBI Taxonomy" id="50990"/>
    <lineage>
        <taxon>Eukaryota</taxon>
        <taxon>Fungi</taxon>
        <taxon>Dikarya</taxon>
        <taxon>Basidiomycota</taxon>
        <taxon>Agaricomycotina</taxon>
        <taxon>Agaricomycetes</taxon>
        <taxon>Hymenochaetales</taxon>
        <taxon>Rickenellaceae</taxon>
        <taxon>Rickenella</taxon>
    </lineage>
</organism>
<dbReference type="Proteomes" id="UP000294933">
    <property type="component" value="Unassembled WGS sequence"/>
</dbReference>
<dbReference type="OrthoDB" id="5595751at2759"/>
<dbReference type="CDD" id="cd06578">
    <property type="entry name" value="HemD"/>
    <property type="match status" value="1"/>
</dbReference>